<dbReference type="SUPFAM" id="SSF53474">
    <property type="entry name" value="alpha/beta-Hydrolases"/>
    <property type="match status" value="1"/>
</dbReference>
<gene>
    <name evidence="3" type="ORF">CTAYLR_007518</name>
</gene>
<organism evidence="3 4">
    <name type="scientific">Chrysophaeum taylorii</name>
    <dbReference type="NCBI Taxonomy" id="2483200"/>
    <lineage>
        <taxon>Eukaryota</taxon>
        <taxon>Sar</taxon>
        <taxon>Stramenopiles</taxon>
        <taxon>Ochrophyta</taxon>
        <taxon>Pelagophyceae</taxon>
        <taxon>Pelagomonadales</taxon>
        <taxon>Pelagomonadaceae</taxon>
        <taxon>Chrysophaeum</taxon>
    </lineage>
</organism>
<dbReference type="Gene3D" id="3.40.50.1820">
    <property type="entry name" value="alpha/beta hydrolase"/>
    <property type="match status" value="1"/>
</dbReference>
<dbReference type="PANTHER" id="PTHR10794">
    <property type="entry name" value="ABHYDROLASE DOMAIN-CONTAINING PROTEIN"/>
    <property type="match status" value="1"/>
</dbReference>
<protein>
    <recommendedName>
        <fullName evidence="2">AB hydrolase-1 domain-containing protein</fullName>
    </recommendedName>
</protein>
<sequence length="434" mass="46879">MRKAHDVWACERERLASVCSKRYPFEVGSEPLETKMGVVVLLPWLLRFLPTLIVGVVRSLFAPAVGFELEIHGRVEESLRSLGQLSPARWVGTGDLRTIVPYLLLSPRRLEYDRWWLRVPCCPARRDDPYARATGAADDEACALDVAWPAYRNENGPTFVILHGLNGGSDDGYVGDLVAAATARGSVAAVLVNRGLMDTPVRGTRALFHGARTCDVGAAVDALSLSTRQPVVLVGFSMGAILAANYAVKAGSRCPCAATVAISGSLCAAKTLEPCGDRSRRLWQPPLTAGLKQSFYLPNARRLGSKVDPRRIQRCSTVPEFDEAFVCRVHGYPALRAYYDDMSAAGAGDEAGLAKFSNLGTPLLVLHAKDDPILPVEACLPDKIADASPHLTLLLTDVGGHVGWPVAPIAKHRWGFMVEAALAFADAKVKEQTD</sequence>
<comment type="caution">
    <text evidence="3">The sequence shown here is derived from an EMBL/GenBank/DDBJ whole genome shotgun (WGS) entry which is preliminary data.</text>
</comment>
<dbReference type="Proteomes" id="UP001230188">
    <property type="component" value="Unassembled WGS sequence"/>
</dbReference>
<dbReference type="Pfam" id="PF00561">
    <property type="entry name" value="Abhydrolase_1"/>
    <property type="match status" value="1"/>
</dbReference>
<evidence type="ECO:0000313" key="3">
    <source>
        <dbReference type="EMBL" id="KAJ8599184.1"/>
    </source>
</evidence>
<dbReference type="EMBL" id="JAQMWT010000581">
    <property type="protein sequence ID" value="KAJ8599184.1"/>
    <property type="molecule type" value="Genomic_DNA"/>
</dbReference>
<evidence type="ECO:0000259" key="2">
    <source>
        <dbReference type="Pfam" id="PF00561"/>
    </source>
</evidence>
<comment type="similarity">
    <text evidence="1">Belongs to the AB hydrolase superfamily. AB hydrolase 4 family.</text>
</comment>
<dbReference type="InterPro" id="IPR000073">
    <property type="entry name" value="AB_hydrolase_1"/>
</dbReference>
<evidence type="ECO:0000256" key="1">
    <source>
        <dbReference type="ARBA" id="ARBA00010884"/>
    </source>
</evidence>
<dbReference type="GO" id="GO:0047372">
    <property type="term" value="F:monoacylglycerol lipase activity"/>
    <property type="evidence" value="ECO:0007669"/>
    <property type="project" value="TreeGrafter"/>
</dbReference>
<proteinExistence type="inferred from homology"/>
<dbReference type="PANTHER" id="PTHR10794:SF63">
    <property type="entry name" value="ALPHA_BETA HYDROLASE 1, ISOFORM A"/>
    <property type="match status" value="1"/>
</dbReference>
<reference evidence="3" key="1">
    <citation type="submission" date="2023-01" db="EMBL/GenBank/DDBJ databases">
        <title>Metagenome sequencing of chrysophaentin producing Chrysophaeum taylorii.</title>
        <authorList>
            <person name="Davison J."/>
            <person name="Bewley C."/>
        </authorList>
    </citation>
    <scope>NUCLEOTIDE SEQUENCE</scope>
    <source>
        <strain evidence="3">NIES-1699</strain>
    </source>
</reference>
<name>A0AAD7U7F7_9STRA</name>
<keyword evidence="4" id="KW-1185">Reference proteome</keyword>
<dbReference type="InterPro" id="IPR050960">
    <property type="entry name" value="AB_hydrolase_4_sf"/>
</dbReference>
<dbReference type="AlphaFoldDB" id="A0AAD7U7F7"/>
<evidence type="ECO:0000313" key="4">
    <source>
        <dbReference type="Proteomes" id="UP001230188"/>
    </source>
</evidence>
<dbReference type="InterPro" id="IPR029058">
    <property type="entry name" value="AB_hydrolase_fold"/>
</dbReference>
<feature type="domain" description="AB hydrolase-1" evidence="2">
    <location>
        <begin position="157"/>
        <end position="401"/>
    </location>
</feature>
<dbReference type="GO" id="GO:0034338">
    <property type="term" value="F:short-chain carboxylesterase activity"/>
    <property type="evidence" value="ECO:0007669"/>
    <property type="project" value="TreeGrafter"/>
</dbReference>
<accession>A0AAD7U7F7</accession>